<evidence type="ECO:0000256" key="1">
    <source>
        <dbReference type="SAM" id="Phobius"/>
    </source>
</evidence>
<dbReference type="HOGENOM" id="CLU_050176_0_0_2"/>
<dbReference type="AlphaFoldDB" id="Q12X07"/>
<dbReference type="GeneID" id="3998026"/>
<dbReference type="STRING" id="259564.Mbur_1089"/>
<accession>Q12X07</accession>
<dbReference type="RefSeq" id="WP_011499167.1">
    <property type="nucleotide sequence ID" value="NC_007955.1"/>
</dbReference>
<dbReference type="Gene3D" id="2.60.40.4190">
    <property type="match status" value="1"/>
</dbReference>
<dbReference type="EMBL" id="CP000300">
    <property type="protein sequence ID" value="ABE52019.1"/>
    <property type="molecule type" value="Genomic_DNA"/>
</dbReference>
<sequence>MLVFISLILVAGICSADSVKVRGTILDSGNVSSIAWDGSNWNALYFALNDVGSNTESLCYENIDPENPAIGVTPDNNIIDKKELIYRTHTYHKKYKLSAKTDANAVSTYSVIPLFSKKYIAVNNDASKMTTLIKEQGGGAEKTLKEGESWDLGNDYSLKLNQLDADAGKAFVILYKDGIELDSDVLDMDGTDDDRAFIVKDDLAGIDDLVYFVTYLENTFKSTSESFAILKYTWLIDKDNVITIKKGDKFGLLKCKDVSENWINMSNDVVITLEMDNTVYFTDDWYFQTSKASKGTNGGYLFYPAMEVIFEMENENVVEFSSSPESDPELVNEAASQAKAAVIEDAAPESSSIGANSANYEPAEEIRSSASIPGFLSMTAIASLVFALFILKCRVD</sequence>
<reference evidence="4" key="1">
    <citation type="journal article" date="2009" name="ISME J.">
        <title>The genome sequence of the psychrophilic archaeon, Methanococcoides burtonii: the role of genome evolution in cold adaptation.</title>
        <authorList>
            <person name="Allen M.A."/>
            <person name="Lauro F.M."/>
            <person name="Williams T.J."/>
            <person name="Burg D."/>
            <person name="Siddiqui K.S."/>
            <person name="De Francisci D."/>
            <person name="Chong K.W."/>
            <person name="Pilak O."/>
            <person name="Chew H.H."/>
            <person name="De Maere M.Z."/>
            <person name="Ting L."/>
            <person name="Katrib M."/>
            <person name="Ng C."/>
            <person name="Sowers K.R."/>
            <person name="Galperin M.Y."/>
            <person name="Anderson I.J."/>
            <person name="Ivanova N."/>
            <person name="Dalin E."/>
            <person name="Martinez M."/>
            <person name="Lapidus A."/>
            <person name="Hauser L."/>
            <person name="Land M."/>
            <person name="Thomas T."/>
            <person name="Cavicchioli R."/>
        </authorList>
    </citation>
    <scope>NUCLEOTIDE SEQUENCE [LARGE SCALE GENOMIC DNA]</scope>
    <source>
        <strain evidence="4">DSM 6242 / NBRC 107633 / OCM 468 / ACE-M</strain>
    </source>
</reference>
<proteinExistence type="predicted"/>
<dbReference type="Pfam" id="PF07752">
    <property type="entry name" value="S-layer"/>
    <property type="match status" value="1"/>
</dbReference>
<evidence type="ECO:0000313" key="4">
    <source>
        <dbReference type="Proteomes" id="UP000001979"/>
    </source>
</evidence>
<feature type="transmembrane region" description="Helical" evidence="1">
    <location>
        <begin position="372"/>
        <end position="391"/>
    </location>
</feature>
<name>Q12X07_METBU</name>
<evidence type="ECO:0000259" key="2">
    <source>
        <dbReference type="Pfam" id="PF07752"/>
    </source>
</evidence>
<keyword evidence="4" id="KW-1185">Reference proteome</keyword>
<organism evidence="3 4">
    <name type="scientific">Methanococcoides burtonii (strain DSM 6242 / NBRC 107633 / OCM 468 / ACE-M)</name>
    <dbReference type="NCBI Taxonomy" id="259564"/>
    <lineage>
        <taxon>Archaea</taxon>
        <taxon>Methanobacteriati</taxon>
        <taxon>Methanobacteriota</taxon>
        <taxon>Stenosarchaea group</taxon>
        <taxon>Methanomicrobia</taxon>
        <taxon>Methanosarcinales</taxon>
        <taxon>Methanosarcinaceae</taxon>
        <taxon>Methanococcoides</taxon>
    </lineage>
</organism>
<keyword evidence="1" id="KW-1133">Transmembrane helix</keyword>
<protein>
    <submittedName>
        <fullName evidence="3">DUF1608 containing protein</fullName>
    </submittedName>
</protein>
<gene>
    <name evidence="3" type="ordered locus">Mbur_1089</name>
</gene>
<dbReference type="OrthoDB" id="147266at2157"/>
<evidence type="ECO:0000313" key="3">
    <source>
        <dbReference type="EMBL" id="ABE52019.1"/>
    </source>
</evidence>
<feature type="domain" description="S-layer family duplication" evidence="2">
    <location>
        <begin position="31"/>
        <end position="290"/>
    </location>
</feature>
<dbReference type="KEGG" id="mbu:Mbur_1089"/>
<dbReference type="InterPro" id="IPR006457">
    <property type="entry name" value="S_layer-rel_Mac"/>
</dbReference>
<dbReference type="Gene3D" id="2.60.98.40">
    <property type="match status" value="1"/>
</dbReference>
<dbReference type="Proteomes" id="UP000001979">
    <property type="component" value="Chromosome"/>
</dbReference>
<keyword evidence="1" id="KW-0472">Membrane</keyword>
<keyword evidence="1" id="KW-0812">Transmembrane</keyword>
<dbReference type="NCBIfam" id="TIGR01567">
    <property type="entry name" value="S_layer_rel_Mac"/>
    <property type="match status" value="1"/>
</dbReference>